<name>A0A914CK88_9BILA</name>
<evidence type="ECO:0000313" key="1">
    <source>
        <dbReference type="Proteomes" id="UP000887540"/>
    </source>
</evidence>
<proteinExistence type="predicted"/>
<protein>
    <submittedName>
        <fullName evidence="2">Uncharacterized protein</fullName>
    </submittedName>
</protein>
<dbReference type="AlphaFoldDB" id="A0A914CK88"/>
<evidence type="ECO:0000313" key="2">
    <source>
        <dbReference type="WBParaSite" id="ACRNAN_scaffold11693.g18649.t1"/>
    </source>
</evidence>
<reference evidence="2" key="1">
    <citation type="submission" date="2022-11" db="UniProtKB">
        <authorList>
            <consortium name="WormBaseParasite"/>
        </authorList>
    </citation>
    <scope>IDENTIFICATION</scope>
</reference>
<sequence length="99" mass="11517">MGIHMEVLVGLVEAMDHILPKALMNKIDRYIEVLKDQVKIMDHILVDTEQIMVVLMYQEEIMDRIPVIVTLVDHYLIMFTAKSVLHCYRLLAVSKHSNI</sequence>
<dbReference type="WBParaSite" id="ACRNAN_scaffold11693.g18649.t1">
    <property type="protein sequence ID" value="ACRNAN_scaffold11693.g18649.t1"/>
    <property type="gene ID" value="ACRNAN_scaffold11693.g18649"/>
</dbReference>
<organism evidence="1 2">
    <name type="scientific">Acrobeloides nanus</name>
    <dbReference type="NCBI Taxonomy" id="290746"/>
    <lineage>
        <taxon>Eukaryota</taxon>
        <taxon>Metazoa</taxon>
        <taxon>Ecdysozoa</taxon>
        <taxon>Nematoda</taxon>
        <taxon>Chromadorea</taxon>
        <taxon>Rhabditida</taxon>
        <taxon>Tylenchina</taxon>
        <taxon>Cephalobomorpha</taxon>
        <taxon>Cephaloboidea</taxon>
        <taxon>Cephalobidae</taxon>
        <taxon>Acrobeloides</taxon>
    </lineage>
</organism>
<keyword evidence="1" id="KW-1185">Reference proteome</keyword>
<accession>A0A914CK88</accession>
<dbReference type="Proteomes" id="UP000887540">
    <property type="component" value="Unplaced"/>
</dbReference>